<dbReference type="AlphaFoldDB" id="A0A0F9KJC8"/>
<name>A0A0F9KJC8_9ZZZZ</name>
<sequence length="285" mass="32277">MTKSYPDDTIAWCGACQIEVKGNSNWIAHLESDEHKSNVEPLSESRLVKADQIEQKSRTGTKIAVSVLAIIIIAFVFSPNLIQFVEDQMGLEIITPDTKNLADIPIEITIDETRIVERQTTTGAKLEFNPDVIELLVHKFTNEQRVMNELEPIKFDFKISGIARLHSTDMSNQNYFAHENLDGLDASDRARDAGYRCFKWIGNSYYLGLSENIFRGNLYESMQILGGVPVSYDWLSNEEIAHIAVDGWMNSEGHRKNILNSNFDSEGIGVFIDSEDRVYVTQNFC</sequence>
<proteinExistence type="predicted"/>
<organism evidence="3">
    <name type="scientific">marine sediment metagenome</name>
    <dbReference type="NCBI Taxonomy" id="412755"/>
    <lineage>
        <taxon>unclassified sequences</taxon>
        <taxon>metagenomes</taxon>
        <taxon>ecological metagenomes</taxon>
    </lineage>
</organism>
<keyword evidence="1" id="KW-1133">Transmembrane helix</keyword>
<evidence type="ECO:0000313" key="3">
    <source>
        <dbReference type="EMBL" id="KKM15430.1"/>
    </source>
</evidence>
<keyword evidence="1" id="KW-0472">Membrane</keyword>
<feature type="domain" description="SCP" evidence="2">
    <location>
        <begin position="141"/>
        <end position="284"/>
    </location>
</feature>
<keyword evidence="1" id="KW-0812">Transmembrane</keyword>
<comment type="caution">
    <text evidence="3">The sequence shown here is derived from an EMBL/GenBank/DDBJ whole genome shotgun (WGS) entry which is preliminary data.</text>
</comment>
<dbReference type="PANTHER" id="PTHR31157:SF1">
    <property type="entry name" value="SCP DOMAIN-CONTAINING PROTEIN"/>
    <property type="match status" value="1"/>
</dbReference>
<dbReference type="EMBL" id="LAZR01014910">
    <property type="protein sequence ID" value="KKM15430.1"/>
    <property type="molecule type" value="Genomic_DNA"/>
</dbReference>
<evidence type="ECO:0000256" key="1">
    <source>
        <dbReference type="SAM" id="Phobius"/>
    </source>
</evidence>
<reference evidence="3" key="1">
    <citation type="journal article" date="2015" name="Nature">
        <title>Complex archaea that bridge the gap between prokaryotes and eukaryotes.</title>
        <authorList>
            <person name="Spang A."/>
            <person name="Saw J.H."/>
            <person name="Jorgensen S.L."/>
            <person name="Zaremba-Niedzwiedzka K."/>
            <person name="Martijn J."/>
            <person name="Lind A.E."/>
            <person name="van Eijk R."/>
            <person name="Schleper C."/>
            <person name="Guy L."/>
            <person name="Ettema T.J."/>
        </authorList>
    </citation>
    <scope>NUCLEOTIDE SEQUENCE</scope>
</reference>
<dbReference type="SUPFAM" id="SSF55797">
    <property type="entry name" value="PR-1-like"/>
    <property type="match status" value="1"/>
</dbReference>
<protein>
    <recommendedName>
        <fullName evidence="2">SCP domain-containing protein</fullName>
    </recommendedName>
</protein>
<dbReference type="InterPro" id="IPR035940">
    <property type="entry name" value="CAP_sf"/>
</dbReference>
<dbReference type="SUPFAM" id="SSF57667">
    <property type="entry name" value="beta-beta-alpha zinc fingers"/>
    <property type="match status" value="1"/>
</dbReference>
<dbReference type="Pfam" id="PF00188">
    <property type="entry name" value="CAP"/>
    <property type="match status" value="1"/>
</dbReference>
<dbReference type="PANTHER" id="PTHR31157">
    <property type="entry name" value="SCP DOMAIN-CONTAINING PROTEIN"/>
    <property type="match status" value="1"/>
</dbReference>
<accession>A0A0F9KJC8</accession>
<dbReference type="CDD" id="cd05379">
    <property type="entry name" value="CAP_bacterial"/>
    <property type="match status" value="1"/>
</dbReference>
<gene>
    <name evidence="3" type="ORF">LCGC14_1696160</name>
</gene>
<dbReference type="InterPro" id="IPR014044">
    <property type="entry name" value="CAP_dom"/>
</dbReference>
<feature type="transmembrane region" description="Helical" evidence="1">
    <location>
        <begin position="63"/>
        <end position="82"/>
    </location>
</feature>
<dbReference type="Gene3D" id="3.40.33.10">
    <property type="entry name" value="CAP"/>
    <property type="match status" value="1"/>
</dbReference>
<dbReference type="InterPro" id="IPR036236">
    <property type="entry name" value="Znf_C2H2_sf"/>
</dbReference>
<evidence type="ECO:0000259" key="2">
    <source>
        <dbReference type="Pfam" id="PF00188"/>
    </source>
</evidence>